<feature type="non-terminal residue" evidence="1">
    <location>
        <position position="53"/>
    </location>
</feature>
<dbReference type="EMBL" id="JASSZA010000359">
    <property type="protein sequence ID" value="KAK2081275.1"/>
    <property type="molecule type" value="Genomic_DNA"/>
</dbReference>
<comment type="caution">
    <text evidence="1">The sequence shown here is derived from an EMBL/GenBank/DDBJ whole genome shotgun (WGS) entry which is preliminary data.</text>
</comment>
<gene>
    <name evidence="1" type="ORF">P7K49_039684</name>
</gene>
<protein>
    <submittedName>
        <fullName evidence="1">Uncharacterized protein</fullName>
    </submittedName>
</protein>
<evidence type="ECO:0000313" key="2">
    <source>
        <dbReference type="Proteomes" id="UP001266305"/>
    </source>
</evidence>
<dbReference type="Proteomes" id="UP001266305">
    <property type="component" value="Unassembled WGS sequence"/>
</dbReference>
<name>A0ABQ9T948_SAGOE</name>
<reference evidence="1 2" key="1">
    <citation type="submission" date="2023-05" db="EMBL/GenBank/DDBJ databases">
        <title>B98-5 Cell Line De Novo Hybrid Assembly: An Optical Mapping Approach.</title>
        <authorList>
            <person name="Kananen K."/>
            <person name="Auerbach J.A."/>
            <person name="Kautto E."/>
            <person name="Blachly J.S."/>
        </authorList>
    </citation>
    <scope>NUCLEOTIDE SEQUENCE [LARGE SCALE GENOMIC DNA]</scope>
    <source>
        <strain evidence="1">B95-8</strain>
        <tissue evidence="1">Cell line</tissue>
    </source>
</reference>
<evidence type="ECO:0000313" key="1">
    <source>
        <dbReference type="EMBL" id="KAK2081275.1"/>
    </source>
</evidence>
<keyword evidence="2" id="KW-1185">Reference proteome</keyword>
<accession>A0ABQ9T948</accession>
<feature type="non-terminal residue" evidence="1">
    <location>
        <position position="1"/>
    </location>
</feature>
<proteinExistence type="predicted"/>
<organism evidence="1 2">
    <name type="scientific">Saguinus oedipus</name>
    <name type="common">Cotton-top tamarin</name>
    <name type="synonym">Oedipomidas oedipus</name>
    <dbReference type="NCBI Taxonomy" id="9490"/>
    <lineage>
        <taxon>Eukaryota</taxon>
        <taxon>Metazoa</taxon>
        <taxon>Chordata</taxon>
        <taxon>Craniata</taxon>
        <taxon>Vertebrata</taxon>
        <taxon>Euteleostomi</taxon>
        <taxon>Mammalia</taxon>
        <taxon>Eutheria</taxon>
        <taxon>Euarchontoglires</taxon>
        <taxon>Primates</taxon>
        <taxon>Haplorrhini</taxon>
        <taxon>Platyrrhini</taxon>
        <taxon>Cebidae</taxon>
        <taxon>Callitrichinae</taxon>
        <taxon>Saguinus</taxon>
    </lineage>
</organism>
<sequence>SENKAHMGKSEESISCGHSFPASWNCAQLENYQECILNGNAFRDSVNNTDLGN</sequence>